<organism evidence="1 2">
    <name type="scientific">Dysgonomonas macrotermitis</name>
    <dbReference type="NCBI Taxonomy" id="1346286"/>
    <lineage>
        <taxon>Bacteria</taxon>
        <taxon>Pseudomonadati</taxon>
        <taxon>Bacteroidota</taxon>
        <taxon>Bacteroidia</taxon>
        <taxon>Bacteroidales</taxon>
        <taxon>Dysgonomonadaceae</taxon>
        <taxon>Dysgonomonas</taxon>
    </lineage>
</organism>
<sequence>MVTLTFDNQQIQIPQSWSDIKLGNYERWFMTEPRNRIEQVQLVADVCGIDSEILLDNPTQLFDTIYDIIRFAFEEYKGEPAHSIEIENKTFVIAQTEDLTLSEWVDIESVFESDSESRLSDILSILCRPAGEGYNSKVTDSRRNMFRNLNMDKALPLLAFFLQQKERYQAVSSLYSEVKLQGAQYLRLIQDFAENGAGTRSLPIWQKIKFFFLMRFLKKRLSKFSDFFFTGSTRLKPKTNRNNSECN</sequence>
<dbReference type="Proteomes" id="UP000184480">
    <property type="component" value="Unassembled WGS sequence"/>
</dbReference>
<reference evidence="2" key="1">
    <citation type="submission" date="2016-11" db="EMBL/GenBank/DDBJ databases">
        <authorList>
            <person name="Varghese N."/>
            <person name="Submissions S."/>
        </authorList>
    </citation>
    <scope>NUCLEOTIDE SEQUENCE [LARGE SCALE GENOMIC DNA]</scope>
    <source>
        <strain evidence="2">DSM 27370</strain>
    </source>
</reference>
<evidence type="ECO:0000313" key="1">
    <source>
        <dbReference type="EMBL" id="SHF85937.1"/>
    </source>
</evidence>
<proteinExistence type="predicted"/>
<dbReference type="RefSeq" id="WP_070808576.1">
    <property type="nucleotide sequence ID" value="NZ_BBXL01000006.1"/>
</dbReference>
<dbReference type="EMBL" id="FQUC01000011">
    <property type="protein sequence ID" value="SHF85937.1"/>
    <property type="molecule type" value="Genomic_DNA"/>
</dbReference>
<name>A0A1M5F358_9BACT</name>
<keyword evidence="2" id="KW-1185">Reference proteome</keyword>
<accession>A0A1M5F358</accession>
<evidence type="ECO:0000313" key="2">
    <source>
        <dbReference type="Proteomes" id="UP000184480"/>
    </source>
</evidence>
<protein>
    <submittedName>
        <fullName evidence="1">Uncharacterized protein</fullName>
    </submittedName>
</protein>
<dbReference type="OrthoDB" id="995915at2"/>
<dbReference type="AlphaFoldDB" id="A0A1M5F358"/>
<gene>
    <name evidence="1" type="ORF">SAMN05444362_11137</name>
</gene>